<name>H9B9R7_EIMTE</name>
<sequence>MSDDSESAGCCVVLPPRNDKERQGLIVGGILNILFPCGLGTMICSCMTTRRRMLVTGLLQLLTTILVVGIIWSFVHGICMLVASGTAVERRASASADPARSAENQLQHTITVQRTQDPLQQEQHSPPPTEQNKG</sequence>
<proteinExistence type="evidence at transcript level"/>
<keyword evidence="2" id="KW-0472">Membrane</keyword>
<feature type="transmembrane region" description="Helical" evidence="2">
    <location>
        <begin position="58"/>
        <end position="83"/>
    </location>
</feature>
<evidence type="ECO:0008006" key="4">
    <source>
        <dbReference type="Google" id="ProtNLM"/>
    </source>
</evidence>
<evidence type="ECO:0000313" key="3">
    <source>
        <dbReference type="EMBL" id="AET50727.1"/>
    </source>
</evidence>
<reference evidence="3" key="1">
    <citation type="journal article" date="2012" name="BMC Genomics">
        <title>Characterisation of full-length cDNA sequences provides insights into the Eimeria tenella transcriptome.</title>
        <authorList>
            <person name="Amiruddin N."/>
            <person name="Lee X.W."/>
            <person name="Blake D.P."/>
            <person name="Suzuki Y."/>
            <person name="Tay Y.L."/>
            <person name="Lim L.S."/>
            <person name="Tomley F.M."/>
            <person name="Watanabe J."/>
            <person name="Sugimoto C."/>
            <person name="Wan K.L."/>
        </authorList>
    </citation>
    <scope>NUCLEOTIDE SEQUENCE</scope>
    <source>
        <strain evidence="3">Houghton</strain>
    </source>
</reference>
<organism evidence="3">
    <name type="scientific">Eimeria tenella</name>
    <name type="common">Coccidian parasite</name>
    <dbReference type="NCBI Taxonomy" id="5802"/>
    <lineage>
        <taxon>Eukaryota</taxon>
        <taxon>Sar</taxon>
        <taxon>Alveolata</taxon>
        <taxon>Apicomplexa</taxon>
        <taxon>Conoidasida</taxon>
        <taxon>Coccidia</taxon>
        <taxon>Eucoccidiorida</taxon>
        <taxon>Eimeriorina</taxon>
        <taxon>Eimeriidae</taxon>
        <taxon>Eimeria</taxon>
    </lineage>
</organism>
<feature type="transmembrane region" description="Helical" evidence="2">
    <location>
        <begin position="25"/>
        <end position="46"/>
    </location>
</feature>
<feature type="region of interest" description="Disordered" evidence="1">
    <location>
        <begin position="93"/>
        <end position="134"/>
    </location>
</feature>
<accession>H9B9R7</accession>
<feature type="compositionally biased region" description="Pro residues" evidence="1">
    <location>
        <begin position="125"/>
        <end position="134"/>
    </location>
</feature>
<evidence type="ECO:0000256" key="1">
    <source>
        <dbReference type="SAM" id="MobiDB-lite"/>
    </source>
</evidence>
<evidence type="ECO:0000256" key="2">
    <source>
        <dbReference type="SAM" id="Phobius"/>
    </source>
</evidence>
<dbReference type="AlphaFoldDB" id="H9B9R7"/>
<keyword evidence="2" id="KW-0812">Transmembrane</keyword>
<protein>
    <recommendedName>
        <fullName evidence="4">Transmembrane protein</fullName>
    </recommendedName>
</protein>
<feature type="compositionally biased region" description="Polar residues" evidence="1">
    <location>
        <begin position="103"/>
        <end position="124"/>
    </location>
</feature>
<feature type="compositionally biased region" description="Low complexity" evidence="1">
    <location>
        <begin position="93"/>
        <end position="102"/>
    </location>
</feature>
<dbReference type="EMBL" id="JN987504">
    <property type="protein sequence ID" value="AET50727.1"/>
    <property type="molecule type" value="mRNA"/>
</dbReference>
<dbReference type="VEuPathDB" id="ToxoDB:ETH2_0643200"/>
<keyword evidence="2" id="KW-1133">Transmembrane helix</keyword>